<reference evidence="4" key="1">
    <citation type="submission" date="2017-04" db="EMBL/GenBank/DDBJ databases">
        <authorList>
            <person name="Varghese N."/>
            <person name="Submissions S."/>
        </authorList>
    </citation>
    <scope>NUCLEOTIDE SEQUENCE [LARGE SCALE GENOMIC DNA]</scope>
    <source>
        <strain evidence="4">DSM 4125</strain>
    </source>
</reference>
<dbReference type="Pfam" id="PF13568">
    <property type="entry name" value="OMP_b-brl_2"/>
    <property type="match status" value="1"/>
</dbReference>
<keyword evidence="1" id="KW-0812">Transmembrane</keyword>
<organism evidence="3 4">
    <name type="scientific">Marivirga sericea</name>
    <dbReference type="NCBI Taxonomy" id="1028"/>
    <lineage>
        <taxon>Bacteria</taxon>
        <taxon>Pseudomonadati</taxon>
        <taxon>Bacteroidota</taxon>
        <taxon>Cytophagia</taxon>
        <taxon>Cytophagales</taxon>
        <taxon>Marivirgaceae</taxon>
        <taxon>Marivirga</taxon>
    </lineage>
</organism>
<gene>
    <name evidence="3" type="ORF">SAMN05661096_01802</name>
</gene>
<dbReference type="STRING" id="1028.SAMN05661096_01802"/>
<feature type="domain" description="Outer membrane protein beta-barrel" evidence="2">
    <location>
        <begin position="47"/>
        <end position="230"/>
    </location>
</feature>
<keyword evidence="4" id="KW-1185">Reference proteome</keyword>
<proteinExistence type="predicted"/>
<dbReference type="InterPro" id="IPR025665">
    <property type="entry name" value="Beta-barrel_OMP_2"/>
</dbReference>
<evidence type="ECO:0000313" key="3">
    <source>
        <dbReference type="EMBL" id="SMG29140.1"/>
    </source>
</evidence>
<evidence type="ECO:0000313" key="4">
    <source>
        <dbReference type="Proteomes" id="UP000193804"/>
    </source>
</evidence>
<evidence type="ECO:0000256" key="1">
    <source>
        <dbReference type="SAM" id="Phobius"/>
    </source>
</evidence>
<protein>
    <submittedName>
        <fullName evidence="3">Outer membrane protein beta-barrel domain-containing protein</fullName>
    </submittedName>
</protein>
<feature type="transmembrane region" description="Helical" evidence="1">
    <location>
        <begin position="20"/>
        <end position="37"/>
    </location>
</feature>
<accession>A0A1X7JMP7</accession>
<name>A0A1X7JMP7_9BACT</name>
<evidence type="ECO:0000259" key="2">
    <source>
        <dbReference type="Pfam" id="PF13568"/>
    </source>
</evidence>
<dbReference type="AlphaFoldDB" id="A0A1X7JMP7"/>
<dbReference type="EMBL" id="FXAW01000003">
    <property type="protein sequence ID" value="SMG29140.1"/>
    <property type="molecule type" value="Genomic_DNA"/>
</dbReference>
<sequence length="283" mass="32610">MEACVFMYRRLNINNNQNIIFLKPIAIFLLIAILSAFNAKSLRAQVLIGAKTAANISWMRYEDFDTEQFEKKPAFGYSAGITAAYKVQKRFLVQLDIMYTQTGKKIDGISGPSFKNYAKYHHLNTPIVYKLDFKNALFNRTFKWYVGAGPDVNFWLGGNGILQSEELREEAIEELDYKIIFKDVPANPEYGGLYYPEVNKVQVGLILSTGIVLEPMPGYSLMIDIRYKWGHSYMAREDAQFSNVISYEDNLRARNQALEISVAYVFDIKNKGKKEKKIYYKNQ</sequence>
<dbReference type="Proteomes" id="UP000193804">
    <property type="component" value="Unassembled WGS sequence"/>
</dbReference>
<keyword evidence="1" id="KW-1133">Transmembrane helix</keyword>
<keyword evidence="1" id="KW-0472">Membrane</keyword>